<dbReference type="InterPro" id="IPR009574">
    <property type="entry name" value="DUF1189"/>
</dbReference>
<evidence type="ECO:0008006" key="4">
    <source>
        <dbReference type="Google" id="ProtNLM"/>
    </source>
</evidence>
<keyword evidence="1" id="KW-0812">Transmembrane</keyword>
<reference evidence="2 3" key="1">
    <citation type="journal article" date="2015" name="Nature">
        <title>rRNA introns, odd ribosomes, and small enigmatic genomes across a large radiation of phyla.</title>
        <authorList>
            <person name="Brown C.T."/>
            <person name="Hug L.A."/>
            <person name="Thomas B.C."/>
            <person name="Sharon I."/>
            <person name="Castelle C.J."/>
            <person name="Singh A."/>
            <person name="Wilkins M.J."/>
            <person name="Williams K.H."/>
            <person name="Banfield J.F."/>
        </authorList>
    </citation>
    <scope>NUCLEOTIDE SEQUENCE [LARGE SCALE GENOMIC DNA]</scope>
</reference>
<dbReference type="EMBL" id="LBPN01000003">
    <property type="protein sequence ID" value="KKP59752.1"/>
    <property type="molecule type" value="Genomic_DNA"/>
</dbReference>
<keyword evidence="1" id="KW-0472">Membrane</keyword>
<name>A0A0G0DX77_9BACT</name>
<feature type="transmembrane region" description="Helical" evidence="1">
    <location>
        <begin position="35"/>
        <end position="56"/>
    </location>
</feature>
<feature type="transmembrane region" description="Helical" evidence="1">
    <location>
        <begin position="183"/>
        <end position="205"/>
    </location>
</feature>
<keyword evidence="1" id="KW-1133">Transmembrane helix</keyword>
<sequence length="295" mass="33549">MKKIITFSYVFRKSLFSLSYYKDVVKSRFKFSLKYFLIFCLLTGFLSLLSISLSVIPEVNVFITRFKNNAYTLYPSDLIITVKNGQLTTNVTEPFRVPIPYALFTQNPPAISDQKQIYLVTIDTKASPQDFTKSQSLMLITKDKYVIASDNLNGVREESLKNLGDLVIDKKFIDQKLNSIMPVLNYASLILMAILALVFLILMPVVRLMSLFVYSLILLIPARMMGLTLNFAKIYQIGLHALTLPLILQMTLLAFGVYPAIPFFGSIVFLLYNLVILAELNKTNNLKFIKNTSEN</sequence>
<evidence type="ECO:0000256" key="1">
    <source>
        <dbReference type="SAM" id="Phobius"/>
    </source>
</evidence>
<proteinExistence type="predicted"/>
<accession>A0A0G0DX77</accession>
<evidence type="ECO:0000313" key="3">
    <source>
        <dbReference type="Proteomes" id="UP000034176"/>
    </source>
</evidence>
<comment type="caution">
    <text evidence="2">The sequence shown here is derived from an EMBL/GenBank/DDBJ whole genome shotgun (WGS) entry which is preliminary data.</text>
</comment>
<feature type="transmembrane region" description="Helical" evidence="1">
    <location>
        <begin position="211"/>
        <end position="232"/>
    </location>
</feature>
<protein>
    <recommendedName>
        <fullName evidence="4">DUF1189 domain-containing protein</fullName>
    </recommendedName>
</protein>
<feature type="transmembrane region" description="Helical" evidence="1">
    <location>
        <begin position="239"/>
        <end position="257"/>
    </location>
</feature>
<evidence type="ECO:0000313" key="2">
    <source>
        <dbReference type="EMBL" id="KKP59752.1"/>
    </source>
</evidence>
<dbReference type="STRING" id="1618434.UR52_C0003G0014"/>
<dbReference type="Pfam" id="PF06691">
    <property type="entry name" value="DUF1189"/>
    <property type="match status" value="1"/>
</dbReference>
<dbReference type="AlphaFoldDB" id="A0A0G0DX77"/>
<organism evidence="2 3">
    <name type="scientific">Candidatus Gottesmanbacteria bacterium GW2011_GWA1_34_13</name>
    <dbReference type="NCBI Taxonomy" id="1618434"/>
    <lineage>
        <taxon>Bacteria</taxon>
        <taxon>Candidatus Gottesmaniibacteriota</taxon>
    </lineage>
</organism>
<dbReference type="Proteomes" id="UP000034176">
    <property type="component" value="Unassembled WGS sequence"/>
</dbReference>
<gene>
    <name evidence="2" type="ORF">UR52_C0003G0014</name>
</gene>